<sequence>MKTKLPLTLSCSLLMLASAFSTRAVEAMADDLSQLRQTPSFALGQVGFIGHISESEQRYRRILQTPEALENFNRLLDDEAATKEGRLYAACAIRTLAPGQFEDGTRKLRAAGGTVSVLRADILRREPVQEHLQRIAQQGCNEAYWR</sequence>
<evidence type="ECO:0000313" key="2">
    <source>
        <dbReference type="EMBL" id="AYR23647.1"/>
    </source>
</evidence>
<dbReference type="NCBIfam" id="NF041432">
    <property type="entry name" value="MchS3"/>
    <property type="match status" value="1"/>
</dbReference>
<feature type="chain" id="PRO_5042198065" evidence="1">
    <location>
        <begin position="25"/>
        <end position="146"/>
    </location>
</feature>
<name>A0AAD0XFN8_9BURK</name>
<dbReference type="EMBL" id="CP024996">
    <property type="protein sequence ID" value="AYR23647.1"/>
    <property type="molecule type" value="Genomic_DNA"/>
</dbReference>
<gene>
    <name evidence="2" type="ORF">RC54_07315</name>
</gene>
<reference evidence="2 3" key="1">
    <citation type="submission" date="2017-11" db="EMBL/GenBank/DDBJ databases">
        <title>Complete genome sequence of Herbaspirillum rubrisubalbicans DSM 11543.</title>
        <authorList>
            <person name="Chen M."/>
            <person name="An Q."/>
        </authorList>
    </citation>
    <scope>NUCLEOTIDE SEQUENCE [LARGE SCALE GENOMIC DNA]</scope>
    <source>
        <strain evidence="2 3">DSM 11543</strain>
    </source>
</reference>
<organism evidence="2 3">
    <name type="scientific">Herbaspirillum rubrisubalbicans</name>
    <dbReference type="NCBI Taxonomy" id="80842"/>
    <lineage>
        <taxon>Bacteria</taxon>
        <taxon>Pseudomonadati</taxon>
        <taxon>Pseudomonadota</taxon>
        <taxon>Betaproteobacteria</taxon>
        <taxon>Burkholderiales</taxon>
        <taxon>Oxalobacteraceae</taxon>
        <taxon>Herbaspirillum</taxon>
    </lineage>
</organism>
<evidence type="ECO:0000256" key="1">
    <source>
        <dbReference type="SAM" id="SignalP"/>
    </source>
</evidence>
<evidence type="ECO:0000313" key="3">
    <source>
        <dbReference type="Proteomes" id="UP000269199"/>
    </source>
</evidence>
<protein>
    <submittedName>
        <fullName evidence="2">Uncharacterized protein</fullName>
    </submittedName>
</protein>
<dbReference type="AlphaFoldDB" id="A0AAD0XFN8"/>
<dbReference type="Proteomes" id="UP000269199">
    <property type="component" value="Chromosome"/>
</dbReference>
<accession>A0AAD0XFN8</accession>
<keyword evidence="1" id="KW-0732">Signal</keyword>
<dbReference type="RefSeq" id="WP_061789078.1">
    <property type="nucleotide sequence ID" value="NZ_CP024996.1"/>
</dbReference>
<feature type="signal peptide" evidence="1">
    <location>
        <begin position="1"/>
        <end position="24"/>
    </location>
</feature>
<proteinExistence type="predicted"/>